<dbReference type="EMBL" id="HBUF01078048">
    <property type="protein sequence ID" value="CAG6631819.1"/>
    <property type="molecule type" value="Transcribed_RNA"/>
</dbReference>
<feature type="region of interest" description="Disordered" evidence="5">
    <location>
        <begin position="605"/>
        <end position="632"/>
    </location>
</feature>
<evidence type="ECO:0000313" key="7">
    <source>
        <dbReference type="EMBL" id="CAG6631822.1"/>
    </source>
</evidence>
<dbReference type="AlphaFoldDB" id="A0A8D8QHT9"/>
<organism evidence="7">
    <name type="scientific">Cacopsylla melanoneura</name>
    <dbReference type="NCBI Taxonomy" id="428564"/>
    <lineage>
        <taxon>Eukaryota</taxon>
        <taxon>Metazoa</taxon>
        <taxon>Ecdysozoa</taxon>
        <taxon>Arthropoda</taxon>
        <taxon>Hexapoda</taxon>
        <taxon>Insecta</taxon>
        <taxon>Pterygota</taxon>
        <taxon>Neoptera</taxon>
        <taxon>Paraneoptera</taxon>
        <taxon>Hemiptera</taxon>
        <taxon>Sternorrhyncha</taxon>
        <taxon>Psylloidea</taxon>
        <taxon>Psyllidae</taxon>
        <taxon>Psyllinae</taxon>
        <taxon>Cacopsylla</taxon>
    </lineage>
</organism>
<evidence type="ECO:0000256" key="4">
    <source>
        <dbReference type="ARBA" id="ARBA00023212"/>
    </source>
</evidence>
<dbReference type="InterPro" id="IPR027329">
    <property type="entry name" value="TPX2_C"/>
</dbReference>
<evidence type="ECO:0000256" key="2">
    <source>
        <dbReference type="ARBA" id="ARBA00005885"/>
    </source>
</evidence>
<evidence type="ECO:0000256" key="1">
    <source>
        <dbReference type="ARBA" id="ARBA00004245"/>
    </source>
</evidence>
<dbReference type="EMBL" id="HBUF01078049">
    <property type="protein sequence ID" value="CAG6631820.1"/>
    <property type="molecule type" value="Transcribed_RNA"/>
</dbReference>
<feature type="region of interest" description="Disordered" evidence="5">
    <location>
        <begin position="195"/>
        <end position="242"/>
    </location>
</feature>
<name>A0A8D8QHT9_9HEMI</name>
<sequence>MSETEKFEYNAPTYVDFVNGFDDSDGVDKFFETSMKQESEDETLDSTITMNPQLLMVPDMKVENEFTTPDKHSTPEPPRGNSMDHLDAYIDQENLTPNVKATCKTPNPQNGRRSRILFEALEGLSITGSLKTHKMVTRMDPRTPLLELRGRTVPRNVSFAFHHSNADKKLHRQILFKDETDDITKQIENLCVSNTTQQSETKQSEVDSLGVDKTRQSETDNLGVDKTRQSETDNLGVDKIDDTLSDSSVTENMEPALNETVTINSHSDQIKSPLHCISNANQNKRKSALIDSPSQSSMHCNKYISLAESALKCNGMTKSMQENRTGPQDFTRYLTQAKTPNLMTKSRVRPSNILSHSQEEDKILSEIRGQKYKAQPIPKGLFNPPKLGVRKLAVPKYNFGNETAKSVTTENQQMLKVPRRNINFKNDNVKVIETDEKGMTVINKEVGHKGVGICNGASNKLKITKAQPFSFYEKERERFRQKEERIKKIIEDEKKLAIFHANPVPGFVRRERKKWTSSQASLNMTACSHSTTCSVTSDHFVFRAKSPSVLHQKPFVPRKSMKPPSQIDNFTLHTEERSAQRDVYEHSKKQRELEIQLYLQEQERLKREREEAEYRESRKSRVHKPLPMPNFK</sequence>
<keyword evidence="3" id="KW-0963">Cytoplasm</keyword>
<comment type="similarity">
    <text evidence="2">Belongs to the TPX2 family.</text>
</comment>
<protein>
    <submittedName>
        <fullName evidence="7">Targeting protein for Xklp2 homolog</fullName>
    </submittedName>
</protein>
<feature type="compositionally biased region" description="Basic and acidic residues" evidence="5">
    <location>
        <begin position="605"/>
        <end position="619"/>
    </location>
</feature>
<reference evidence="7" key="1">
    <citation type="submission" date="2021-05" db="EMBL/GenBank/DDBJ databases">
        <authorList>
            <person name="Alioto T."/>
            <person name="Alioto T."/>
            <person name="Gomez Garrido J."/>
        </authorList>
    </citation>
    <scope>NUCLEOTIDE SEQUENCE</scope>
</reference>
<keyword evidence="4" id="KW-0206">Cytoskeleton</keyword>
<evidence type="ECO:0000256" key="5">
    <source>
        <dbReference type="SAM" id="MobiDB-lite"/>
    </source>
</evidence>
<dbReference type="Pfam" id="PF06886">
    <property type="entry name" value="TPX2"/>
    <property type="match status" value="1"/>
</dbReference>
<evidence type="ECO:0000259" key="6">
    <source>
        <dbReference type="Pfam" id="PF06886"/>
    </source>
</evidence>
<proteinExistence type="inferred from homology"/>
<feature type="domain" description="TPX2 C-terminal" evidence="6">
    <location>
        <begin position="570"/>
        <end position="632"/>
    </location>
</feature>
<dbReference type="EMBL" id="HBUF01078050">
    <property type="protein sequence ID" value="CAG6631821.1"/>
    <property type="molecule type" value="Transcribed_RNA"/>
</dbReference>
<comment type="subcellular location">
    <subcellularLocation>
        <location evidence="1">Cytoplasm</location>
        <location evidence="1">Cytoskeleton</location>
    </subcellularLocation>
</comment>
<feature type="compositionally biased region" description="Basic and acidic residues" evidence="5">
    <location>
        <begin position="202"/>
        <end position="242"/>
    </location>
</feature>
<evidence type="ECO:0000256" key="3">
    <source>
        <dbReference type="ARBA" id="ARBA00022490"/>
    </source>
</evidence>
<dbReference type="GO" id="GO:0005856">
    <property type="term" value="C:cytoskeleton"/>
    <property type="evidence" value="ECO:0007669"/>
    <property type="project" value="UniProtKB-SubCell"/>
</dbReference>
<dbReference type="EMBL" id="HBUF01078051">
    <property type="protein sequence ID" value="CAG6631822.1"/>
    <property type="molecule type" value="Transcribed_RNA"/>
</dbReference>
<accession>A0A8D8QHT9</accession>